<accession>E6LEU8</accession>
<dbReference type="Proteomes" id="UP000010296">
    <property type="component" value="Unassembled WGS sequence"/>
</dbReference>
<protein>
    <submittedName>
        <fullName evidence="1">Uncharacterized protein</fullName>
    </submittedName>
</protein>
<name>E6LEU8_ENTI1</name>
<gene>
    <name evidence="1" type="ORF">HMPREF9088_0888</name>
</gene>
<dbReference type="OrthoDB" id="2002989at2"/>
<dbReference type="EMBL" id="AEPV01000033">
    <property type="protein sequence ID" value="EFU74299.1"/>
    <property type="molecule type" value="Genomic_DNA"/>
</dbReference>
<dbReference type="AlphaFoldDB" id="E6LEU8"/>
<proteinExistence type="predicted"/>
<reference evidence="1 2" key="1">
    <citation type="submission" date="2010-12" db="EMBL/GenBank/DDBJ databases">
        <authorList>
            <person name="Muzny D."/>
            <person name="Qin X."/>
            <person name="Deng J."/>
            <person name="Jiang H."/>
            <person name="Liu Y."/>
            <person name="Qu J."/>
            <person name="Song X.-Z."/>
            <person name="Zhang L."/>
            <person name="Thornton R."/>
            <person name="Coyle M."/>
            <person name="Francisco L."/>
            <person name="Jackson L."/>
            <person name="Javaid M."/>
            <person name="Korchina V."/>
            <person name="Kovar C."/>
            <person name="Mata R."/>
            <person name="Mathew T."/>
            <person name="Ngo R."/>
            <person name="Nguyen L."/>
            <person name="Nguyen N."/>
            <person name="Okwuonu G."/>
            <person name="Ongeri F."/>
            <person name="Pham C."/>
            <person name="Simmons D."/>
            <person name="Wilczek-Boney K."/>
            <person name="Hale W."/>
            <person name="Jakkamsetti A."/>
            <person name="Pham P."/>
            <person name="Ruth R."/>
            <person name="San Lucas F."/>
            <person name="Warren J."/>
            <person name="Zhang J."/>
            <person name="Zhao Z."/>
            <person name="Zhou C."/>
            <person name="Zhu D."/>
            <person name="Lee S."/>
            <person name="Bess C."/>
            <person name="Blankenburg K."/>
            <person name="Forbes L."/>
            <person name="Fu Q."/>
            <person name="Gubbala S."/>
            <person name="Hirani K."/>
            <person name="Jayaseelan J.C."/>
            <person name="Lara F."/>
            <person name="Munidasa M."/>
            <person name="Palculict T."/>
            <person name="Patil S."/>
            <person name="Pu L.-L."/>
            <person name="Saada N."/>
            <person name="Tang L."/>
            <person name="Weissenberger G."/>
            <person name="Zhu Y."/>
            <person name="Hemphill L."/>
            <person name="Shang Y."/>
            <person name="Youmans B."/>
            <person name="Ayvaz T."/>
            <person name="Ross M."/>
            <person name="Santibanez J."/>
            <person name="Aqrawi P."/>
            <person name="Gross S."/>
            <person name="Joshi V."/>
            <person name="Fowler G."/>
            <person name="Nazareth L."/>
            <person name="Reid J."/>
            <person name="Worley K."/>
            <person name="Petrosino J."/>
            <person name="Highlander S."/>
            <person name="Gibbs R."/>
        </authorList>
    </citation>
    <scope>NUCLEOTIDE SEQUENCE [LARGE SCALE GENOMIC DNA]</scope>
    <source>
        <strain evidence="2">DSM 15952 / CCUG 50447 / LMG 22039 / TP 1.5</strain>
    </source>
</reference>
<keyword evidence="2" id="KW-1185">Reference proteome</keyword>
<dbReference type="RefSeq" id="WP_007207909.1">
    <property type="nucleotide sequence ID" value="NZ_GL622241.1"/>
</dbReference>
<evidence type="ECO:0000313" key="1">
    <source>
        <dbReference type="EMBL" id="EFU74299.1"/>
    </source>
</evidence>
<dbReference type="PATRIC" id="fig|888064.11.peg.1419"/>
<evidence type="ECO:0000313" key="2">
    <source>
        <dbReference type="Proteomes" id="UP000010296"/>
    </source>
</evidence>
<dbReference type="HOGENOM" id="CLU_2682085_0_0_9"/>
<comment type="caution">
    <text evidence="1">The sequence shown here is derived from an EMBL/GenBank/DDBJ whole genome shotgun (WGS) entry which is preliminary data.</text>
</comment>
<sequence>MAKNEKEAAELFRQRLATIKERFAQRMHGHLPEPVSRMLEQHHGKFADENVLGVLDTTITSIEENYERLLALVE</sequence>
<organism evidence="1 2">
    <name type="scientific">Enterococcus italicus (strain DSM 15952 / CCUG 50447 / LMG 22039 / TP 1.5)</name>
    <dbReference type="NCBI Taxonomy" id="888064"/>
    <lineage>
        <taxon>Bacteria</taxon>
        <taxon>Bacillati</taxon>
        <taxon>Bacillota</taxon>
        <taxon>Bacilli</taxon>
        <taxon>Lactobacillales</taxon>
        <taxon>Enterococcaceae</taxon>
        <taxon>Enterococcus</taxon>
    </lineage>
</organism>
<dbReference type="STRING" id="888064.HMPREF9088_0888"/>